<sequence length="359" mass="40252">MLFFGSALSTTSYVLAKSVIQRFDSSFRERSQKTVLSAPSWKEVQNPRTRIHFSTSKVRCRCHCLLKSGDYTDFYASKEHASHLGLMMRGPGNELPPNYLHLPIGYHGRASSIVVSGTQIRRPWGQVQPVESGVPHFRPTERLDFELEVGAIIGQDSVLGERVRIDCSRDYIFGYVLVNDWSARDVQRWEYQPLGPFNSKNFGTSISPWVVLQEALEPFRVPAPRQDPPVLEYLNQNLNRSNFDLNLNVYLNGKEISRCNFRGMYWTFEQMIAHHTSTGCNLRCGDLIASGTVSGKEPGTYGSLIELCWGGKDPLVLPDGSRRVFLEDHDEVVLRGHAGSGLQRVGFGVCSGQILPAIG</sequence>
<dbReference type="GO" id="GO:0004334">
    <property type="term" value="F:fumarylacetoacetase activity"/>
    <property type="evidence" value="ECO:0007669"/>
    <property type="project" value="UniProtKB-UniRule"/>
</dbReference>
<feature type="binding site" evidence="4">
    <location>
        <position position="180"/>
    </location>
    <ligand>
        <name>Ca(2+)</name>
        <dbReference type="ChEBI" id="CHEBI:29108"/>
    </ligand>
</feature>
<dbReference type="GO" id="GO:1902000">
    <property type="term" value="P:homogentisate catabolic process"/>
    <property type="evidence" value="ECO:0007669"/>
    <property type="project" value="TreeGrafter"/>
</dbReference>
<dbReference type="NCBIfam" id="TIGR01266">
    <property type="entry name" value="fum_ac_acetase"/>
    <property type="match status" value="1"/>
</dbReference>
<evidence type="ECO:0000313" key="8">
    <source>
        <dbReference type="Proteomes" id="UP000530660"/>
    </source>
</evidence>
<dbReference type="InterPro" id="IPR011234">
    <property type="entry name" value="Fumarylacetoacetase-like_C"/>
</dbReference>
<comment type="catalytic activity">
    <reaction evidence="5">
        <text>4-fumarylacetoacetate + H2O = acetoacetate + fumarate + H(+)</text>
        <dbReference type="Rhea" id="RHEA:10244"/>
        <dbReference type="ChEBI" id="CHEBI:13705"/>
        <dbReference type="ChEBI" id="CHEBI:15377"/>
        <dbReference type="ChEBI" id="CHEBI:15378"/>
        <dbReference type="ChEBI" id="CHEBI:18034"/>
        <dbReference type="ChEBI" id="CHEBI:29806"/>
        <dbReference type="EC" id="3.7.1.2"/>
    </reaction>
</comment>
<dbReference type="Proteomes" id="UP000530660">
    <property type="component" value="Unassembled WGS sequence"/>
</dbReference>
<dbReference type="InterPro" id="IPR005959">
    <property type="entry name" value="Fumarylacetoacetase"/>
</dbReference>
<dbReference type="Pfam" id="PF01557">
    <property type="entry name" value="FAA_hydrolase"/>
    <property type="match status" value="1"/>
</dbReference>
<comment type="similarity">
    <text evidence="1 5">Belongs to the FAH family.</text>
</comment>
<evidence type="ECO:0000256" key="3">
    <source>
        <dbReference type="PIRSR" id="PIRSR605959-2"/>
    </source>
</evidence>
<keyword evidence="5" id="KW-0585">Phenylalanine catabolism</keyword>
<dbReference type="AlphaFoldDB" id="A0A7J7IR23"/>
<comment type="cofactor">
    <cofactor evidence="5">
        <name>Mg(2+)</name>
        <dbReference type="ChEBI" id="CHEBI:18420"/>
    </cofactor>
    <cofactor evidence="5">
        <name>Ca(2+)</name>
        <dbReference type="ChEBI" id="CHEBI:29108"/>
    </cofactor>
</comment>
<feature type="binding site" evidence="4">
    <location>
        <position position="200"/>
    </location>
    <ligand>
        <name>Mg(2+)</name>
        <dbReference type="ChEBI" id="CHEBI:18420"/>
    </ligand>
</feature>
<dbReference type="UniPathway" id="UPA00139">
    <property type="reaction ID" value="UER00341"/>
</dbReference>
<accession>A0A7J7IR23</accession>
<keyword evidence="8" id="KW-1185">Reference proteome</keyword>
<protein>
    <recommendedName>
        <fullName evidence="5">Fumarylacetoacetase</fullName>
        <ecNumber evidence="5">3.7.1.2</ecNumber>
    </recommendedName>
    <alternativeName>
        <fullName evidence="5">Fumarylacetoacetate hydrolase</fullName>
    </alternativeName>
</protein>
<evidence type="ECO:0000259" key="6">
    <source>
        <dbReference type="Pfam" id="PF01557"/>
    </source>
</evidence>
<feature type="binding site" evidence="4">
    <location>
        <position position="73"/>
    </location>
    <ligand>
        <name>Ca(2+)</name>
        <dbReference type="ChEBI" id="CHEBI:29108"/>
    </ligand>
</feature>
<keyword evidence="5" id="KW-0828">Tyrosine catabolism</keyword>
<comment type="pathway">
    <text evidence="5">Amino-acid degradation; L-phenylalanine degradation; acetoacetate and fumarate from L-phenylalanine: step 6/6.</text>
</comment>
<evidence type="ECO:0000256" key="1">
    <source>
        <dbReference type="ARBA" id="ARBA00010211"/>
    </source>
</evidence>
<dbReference type="GO" id="GO:0046872">
    <property type="term" value="F:metal ion binding"/>
    <property type="evidence" value="ECO:0007669"/>
    <property type="project" value="UniProtKB-UniRule"/>
</dbReference>
<evidence type="ECO:0000313" key="7">
    <source>
        <dbReference type="EMBL" id="KAF6004811.1"/>
    </source>
</evidence>
<dbReference type="GO" id="GO:0006572">
    <property type="term" value="P:L-tyrosine catabolic process"/>
    <property type="evidence" value="ECO:0007669"/>
    <property type="project" value="UniProtKB-UniRule"/>
</dbReference>
<evidence type="ECO:0000256" key="2">
    <source>
        <dbReference type="PIRSR" id="PIRSR605959-1"/>
    </source>
</evidence>
<keyword evidence="4 5" id="KW-0460">Magnesium</keyword>
<keyword evidence="4 5" id="KW-0106">Calcium</keyword>
<dbReference type="Gene3D" id="3.90.850.10">
    <property type="entry name" value="Fumarylacetoacetase-like, C-terminal domain"/>
    <property type="match status" value="1"/>
</dbReference>
<feature type="binding site" evidence="4">
    <location>
        <position position="204"/>
    </location>
    <ligand>
        <name>Mg(2+)</name>
        <dbReference type="ChEBI" id="CHEBI:18420"/>
    </ligand>
</feature>
<dbReference type="SUPFAM" id="SSF56529">
    <property type="entry name" value="FAH"/>
    <property type="match status" value="1"/>
</dbReference>
<dbReference type="GO" id="GO:0006559">
    <property type="term" value="P:L-phenylalanine catabolic process"/>
    <property type="evidence" value="ECO:0007669"/>
    <property type="project" value="UniProtKB-UniRule"/>
</dbReference>
<feature type="binding site" evidence="3">
    <location>
        <position position="89"/>
    </location>
    <ligand>
        <name>substrate</name>
    </ligand>
</feature>
<feature type="binding site" evidence="3">
    <location>
        <position position="191"/>
    </location>
    <ligand>
        <name>substrate</name>
    </ligand>
</feature>
<organism evidence="7 8">
    <name type="scientific">Cyanidiococcus yangmingshanensis</name>
    <dbReference type="NCBI Taxonomy" id="2690220"/>
    <lineage>
        <taxon>Eukaryota</taxon>
        <taxon>Rhodophyta</taxon>
        <taxon>Bangiophyceae</taxon>
        <taxon>Cyanidiales</taxon>
        <taxon>Cyanidiaceae</taxon>
        <taxon>Cyanidiococcus</taxon>
    </lineage>
</organism>
<gene>
    <name evidence="7" type="ORF">F1559_002234</name>
</gene>
<dbReference type="PANTHER" id="PTHR43069:SF2">
    <property type="entry name" value="FUMARYLACETOACETASE"/>
    <property type="match status" value="1"/>
</dbReference>
<dbReference type="EMBL" id="VWRR01000002">
    <property type="protein sequence ID" value="KAF6004811.1"/>
    <property type="molecule type" value="Genomic_DNA"/>
</dbReference>
<dbReference type="PANTHER" id="PTHR43069">
    <property type="entry name" value="FUMARYLACETOACETASE"/>
    <property type="match status" value="1"/>
</dbReference>
<evidence type="ECO:0000256" key="5">
    <source>
        <dbReference type="RuleBase" id="RU366008"/>
    </source>
</evidence>
<feature type="binding site" evidence="4">
    <location>
        <position position="148"/>
    </location>
    <ligand>
        <name>Ca(2+)</name>
        <dbReference type="ChEBI" id="CHEBI:29108"/>
    </ligand>
</feature>
<feature type="binding site" evidence="3">
    <location>
        <position position="187"/>
    </location>
    <ligand>
        <name>substrate</name>
    </ligand>
</feature>
<keyword evidence="4 5" id="KW-0479">Metal-binding</keyword>
<feature type="binding site" evidence="4">
    <location>
        <position position="180"/>
    </location>
    <ligand>
        <name>Mg(2+)</name>
        <dbReference type="ChEBI" id="CHEBI:18420"/>
    </ligand>
</feature>
<dbReference type="OrthoDB" id="9971669at2759"/>
<feature type="binding site" evidence="3">
    <location>
        <position position="75"/>
    </location>
    <ligand>
        <name>substrate</name>
    </ligand>
</feature>
<feature type="binding site" evidence="4">
    <location>
        <position position="146"/>
    </location>
    <ligand>
        <name>Ca(2+)</name>
        <dbReference type="ChEBI" id="CHEBI:29108"/>
    </ligand>
</feature>
<feature type="active site" description="Proton acceptor" evidence="2">
    <location>
        <position position="80"/>
    </location>
</feature>
<name>A0A7J7IR23_9RHOD</name>
<evidence type="ECO:0000256" key="4">
    <source>
        <dbReference type="PIRSR" id="PIRSR605959-3"/>
    </source>
</evidence>
<feature type="domain" description="Fumarylacetoacetase-like C-terminal" evidence="6">
    <location>
        <begin position="72"/>
        <end position="336"/>
    </location>
</feature>
<comment type="caution">
    <text evidence="7">The sequence shown here is derived from an EMBL/GenBank/DDBJ whole genome shotgun (WGS) entry which is preliminary data.</text>
</comment>
<reference evidence="7 8" key="1">
    <citation type="journal article" date="2020" name="J. Phycol.">
        <title>Comparative genome analysis reveals Cyanidiococcus gen. nov., a new extremophilic red algal genus sister to Cyanidioschyzon (Cyanidioschyzonaceae, Rhodophyta).</title>
        <authorList>
            <person name="Liu S.-L."/>
            <person name="Chiang Y.-R."/>
            <person name="Yoon H.S."/>
            <person name="Fu H.-Y."/>
        </authorList>
    </citation>
    <scope>NUCLEOTIDE SEQUENCE [LARGE SCALE GENOMIC DNA]</scope>
    <source>
        <strain evidence="7 8">THAL066</strain>
    </source>
</reference>
<proteinExistence type="inferred from homology"/>
<feature type="binding site" evidence="3">
    <location>
        <position position="292"/>
    </location>
    <ligand>
        <name>substrate</name>
    </ligand>
</feature>
<dbReference type="EC" id="3.7.1.2" evidence="5"/>
<dbReference type="InterPro" id="IPR036663">
    <property type="entry name" value="Fumarylacetoacetase_C_sf"/>
</dbReference>
<keyword evidence="5" id="KW-0378">Hydrolase</keyword>